<reference evidence="2 3" key="1">
    <citation type="journal article" date="2013" name="BMC Genomics">
        <title>Comparative genomics of parasitic silkworm microsporidia reveal an association between genome expansion and host adaptation.</title>
        <authorList>
            <person name="Pan G."/>
            <person name="Xu J."/>
            <person name="Li T."/>
            <person name="Xia Q."/>
            <person name="Liu S.L."/>
            <person name="Zhang G."/>
            <person name="Li S."/>
            <person name="Li C."/>
            <person name="Liu H."/>
            <person name="Yang L."/>
            <person name="Liu T."/>
            <person name="Zhang X."/>
            <person name="Wu Z."/>
            <person name="Fan W."/>
            <person name="Dang X."/>
            <person name="Xiang H."/>
            <person name="Tao M."/>
            <person name="Li Y."/>
            <person name="Hu J."/>
            <person name="Li Z."/>
            <person name="Lin L."/>
            <person name="Luo J."/>
            <person name="Geng L."/>
            <person name="Wang L."/>
            <person name="Long M."/>
            <person name="Wan Y."/>
            <person name="He N."/>
            <person name="Zhang Z."/>
            <person name="Lu C."/>
            <person name="Keeling P.J."/>
            <person name="Wang J."/>
            <person name="Xiang Z."/>
            <person name="Zhou Z."/>
        </authorList>
    </citation>
    <scope>NUCLEOTIDE SEQUENCE [LARGE SCALE GENOMIC DNA]</scope>
    <source>
        <strain evidence="3">CQ1 / CVCC 102059</strain>
    </source>
</reference>
<evidence type="ECO:0000313" key="3">
    <source>
        <dbReference type="Proteomes" id="UP000016927"/>
    </source>
</evidence>
<dbReference type="EMBL" id="KB908971">
    <property type="protein sequence ID" value="EOB13699.1"/>
    <property type="molecule type" value="Genomic_DNA"/>
</dbReference>
<feature type="chain" id="PRO_5004343973" evidence="1">
    <location>
        <begin position="21"/>
        <end position="514"/>
    </location>
</feature>
<name>R0M6R7_NOSB1</name>
<evidence type="ECO:0000256" key="1">
    <source>
        <dbReference type="SAM" id="SignalP"/>
    </source>
</evidence>
<organism evidence="2 3">
    <name type="scientific">Nosema bombycis (strain CQ1 / CVCC 102059)</name>
    <name type="common">Microsporidian parasite</name>
    <name type="synonym">Pebrine of silkworm</name>
    <dbReference type="NCBI Taxonomy" id="578461"/>
    <lineage>
        <taxon>Eukaryota</taxon>
        <taxon>Fungi</taxon>
        <taxon>Fungi incertae sedis</taxon>
        <taxon>Microsporidia</taxon>
        <taxon>Nosematidae</taxon>
        <taxon>Nosema</taxon>
    </lineage>
</organism>
<proteinExistence type="predicted"/>
<dbReference type="HOGENOM" id="CLU_530067_0_0_1"/>
<gene>
    <name evidence="2" type="ORF">NBO_63g0018</name>
</gene>
<feature type="signal peptide" evidence="1">
    <location>
        <begin position="1"/>
        <end position="20"/>
    </location>
</feature>
<dbReference type="AlphaFoldDB" id="R0M6R7"/>
<protein>
    <submittedName>
        <fullName evidence="2">Uncharacterized protein</fullName>
    </submittedName>
</protein>
<dbReference type="VEuPathDB" id="MicrosporidiaDB:NBO_63g0018"/>
<keyword evidence="3" id="KW-1185">Reference proteome</keyword>
<dbReference type="Proteomes" id="UP000016927">
    <property type="component" value="Unassembled WGS sequence"/>
</dbReference>
<evidence type="ECO:0000313" key="2">
    <source>
        <dbReference type="EMBL" id="EOB13699.1"/>
    </source>
</evidence>
<accession>R0M6R7</accession>
<keyword evidence="1" id="KW-0732">Signal</keyword>
<sequence>MNPMLNIFVLISQFFIVVKSTTCSDELNTDHSLYLYTKEKIDKIRYFPPLDEEVQGILIPEEISLLYYKGNNIDDINIPDFMVPYIYKISYKMIPGVPTTIHLLKNGDKIPAIIIEIDENSAMKFYKMFPSDSAEEDKSQPMIFEDKHLDSIFCDRAIYIIEDNPSQFVKSEMNLVCIEALHNFENLKKKLNLIISASQDKIRNSLNDSNEATTSDNTDWYSINDCLVSFDHFITYNISRIINEVFELHDIDTRSNDKELTEILSQKVDLIVDSKSLAIYCRIMFNDVTIINESSLKEGRVRVRKTNVPSPEIKKAYEIVNKFYSSINLSELISKINIPTTDDETVFFDQVSELLRYFLKLIKMFENFGKARKSNEGTSTQENHNLRCEHDLEASENFIWRHITDISRFNFGNYKNVNFLKGLTIETITNDWDNVVFSFRILNSLLINQGVESVDNYNLIAIFKNKVSKFKESVVIFKYTIDLRNSEIPFKNYVVMNDLINKMHGNKEAGPSTD</sequence>